<dbReference type="Pfam" id="PF14542">
    <property type="entry name" value="Acetyltransf_CG"/>
    <property type="match status" value="1"/>
</dbReference>
<reference evidence="3" key="1">
    <citation type="submission" date="2021-01" db="EMBL/GenBank/DDBJ databases">
        <title>Marivirga aurantiaca sp. nov., isolated from intertidal surface sediments.</title>
        <authorList>
            <person name="Zhang M."/>
        </authorList>
    </citation>
    <scope>NUCLEOTIDE SEQUENCE</scope>
    <source>
        <strain evidence="3">S37H4</strain>
    </source>
</reference>
<sequence>MNIERKEEDMNGAFVANDNGTKAGEMTYQVRNDGKIVIKETEVNPEYREQGLGKKLVTAAVEHARNKDLKILTECTYAEAMFEKMPQLRDVWDEAK</sequence>
<dbReference type="SUPFAM" id="SSF55729">
    <property type="entry name" value="Acyl-CoA N-acyltransferases (Nat)"/>
    <property type="match status" value="1"/>
</dbReference>
<evidence type="ECO:0000313" key="4">
    <source>
        <dbReference type="Proteomes" id="UP000611723"/>
    </source>
</evidence>
<feature type="domain" description="N-acetyltransferase" evidence="1">
    <location>
        <begin position="1"/>
        <end position="96"/>
    </location>
</feature>
<dbReference type="GO" id="GO:0016747">
    <property type="term" value="F:acyltransferase activity, transferring groups other than amino-acyl groups"/>
    <property type="evidence" value="ECO:0007669"/>
    <property type="project" value="InterPro"/>
</dbReference>
<evidence type="ECO:0000259" key="1">
    <source>
        <dbReference type="PROSITE" id="PS51186"/>
    </source>
</evidence>
<dbReference type="InterPro" id="IPR016181">
    <property type="entry name" value="Acyl_CoA_acyltransferase"/>
</dbReference>
<dbReference type="Gene3D" id="3.40.630.30">
    <property type="match status" value="1"/>
</dbReference>
<dbReference type="RefSeq" id="WP_201431981.1">
    <property type="nucleotide sequence ID" value="NZ_JAEQBW010000007.1"/>
</dbReference>
<dbReference type="AlphaFoldDB" id="A0A934X0W4"/>
<accession>A0A934X0W4</accession>
<gene>
    <name evidence="3" type="ORF">JKA74_14735</name>
</gene>
<evidence type="ECO:0000313" key="3">
    <source>
        <dbReference type="EMBL" id="MBK6266300.1"/>
    </source>
</evidence>
<dbReference type="PANTHER" id="PTHR31435">
    <property type="entry name" value="PROTEIN NATD1"/>
    <property type="match status" value="1"/>
</dbReference>
<dbReference type="EMBL" id="JAEQBW010000007">
    <property type="protein sequence ID" value="MBK6266300.1"/>
    <property type="molecule type" value="Genomic_DNA"/>
</dbReference>
<dbReference type="InterPro" id="IPR045057">
    <property type="entry name" value="Gcn5-rel_NAT"/>
</dbReference>
<organism evidence="3 4">
    <name type="scientific">Marivirga aurantiaca</name>
    <dbReference type="NCBI Taxonomy" id="2802615"/>
    <lineage>
        <taxon>Bacteria</taxon>
        <taxon>Pseudomonadati</taxon>
        <taxon>Bacteroidota</taxon>
        <taxon>Cytophagia</taxon>
        <taxon>Cytophagales</taxon>
        <taxon>Marivirgaceae</taxon>
        <taxon>Marivirga</taxon>
    </lineage>
</organism>
<evidence type="ECO:0000259" key="2">
    <source>
        <dbReference type="PROSITE" id="PS51729"/>
    </source>
</evidence>
<dbReference type="Proteomes" id="UP000611723">
    <property type="component" value="Unassembled WGS sequence"/>
</dbReference>
<dbReference type="PANTHER" id="PTHR31435:SF10">
    <property type="entry name" value="BSR4717 PROTEIN"/>
    <property type="match status" value="1"/>
</dbReference>
<dbReference type="PROSITE" id="PS51729">
    <property type="entry name" value="GNAT_YJDJ"/>
    <property type="match status" value="1"/>
</dbReference>
<name>A0A934X0W4_9BACT</name>
<dbReference type="InterPro" id="IPR031165">
    <property type="entry name" value="GNAT_YJDJ"/>
</dbReference>
<dbReference type="CDD" id="cd04301">
    <property type="entry name" value="NAT_SF"/>
    <property type="match status" value="1"/>
</dbReference>
<comment type="caution">
    <text evidence="3">The sequence shown here is derived from an EMBL/GenBank/DDBJ whole genome shotgun (WGS) entry which is preliminary data.</text>
</comment>
<proteinExistence type="predicted"/>
<keyword evidence="4" id="KW-1185">Reference proteome</keyword>
<protein>
    <submittedName>
        <fullName evidence="3">N-acetyltransferase</fullName>
    </submittedName>
</protein>
<dbReference type="InterPro" id="IPR000182">
    <property type="entry name" value="GNAT_dom"/>
</dbReference>
<feature type="domain" description="N-acetyltransferase" evidence="2">
    <location>
        <begin position="6"/>
        <end position="93"/>
    </location>
</feature>
<dbReference type="PROSITE" id="PS51186">
    <property type="entry name" value="GNAT"/>
    <property type="match status" value="1"/>
</dbReference>